<sequence>MKHSRFSLIELMVVLAILAIIASLFLPGLARSRYIAKSTACLSQQRQQVEIFITYAVDNKKNLPNHSPQMGGNIWQGPESIYNDWGNPTGIGICRDEGYNIPIDFVFCPANDDPDWGKDGPKGWDFTQNKQKGQWLRTSYYYRATIDRDKPGNNGRVLKLTDPGSTSVTADHFSNNHPWTHNKYKPGFNVAYLDGSASLFQTSVIHSQVTTNAFHGYDEMEIYGWMTFDEK</sequence>
<name>A0ABY7VZ94_9BACT</name>
<accession>A0ABY7VZ94</accession>
<proteinExistence type="predicted"/>
<dbReference type="InterPro" id="IPR012902">
    <property type="entry name" value="N_methyl_site"/>
</dbReference>
<dbReference type="Gene3D" id="3.30.700.10">
    <property type="entry name" value="Glycoprotein, Type 4 Pilin"/>
    <property type="match status" value="1"/>
</dbReference>
<dbReference type="NCBIfam" id="TIGR02532">
    <property type="entry name" value="IV_pilin_GFxxxE"/>
    <property type="match status" value="1"/>
</dbReference>
<evidence type="ECO:0000313" key="1">
    <source>
        <dbReference type="EMBL" id="WDE98594.1"/>
    </source>
</evidence>
<gene>
    <name evidence="1" type="ORF">PQO03_12175</name>
</gene>
<dbReference type="SUPFAM" id="SSF54523">
    <property type="entry name" value="Pili subunits"/>
    <property type="match status" value="1"/>
</dbReference>
<organism evidence="1 2">
    <name type="scientific">Lentisphaera profundi</name>
    <dbReference type="NCBI Taxonomy" id="1658616"/>
    <lineage>
        <taxon>Bacteria</taxon>
        <taxon>Pseudomonadati</taxon>
        <taxon>Lentisphaerota</taxon>
        <taxon>Lentisphaeria</taxon>
        <taxon>Lentisphaerales</taxon>
        <taxon>Lentisphaeraceae</taxon>
        <taxon>Lentisphaera</taxon>
    </lineage>
</organism>
<protein>
    <submittedName>
        <fullName evidence="1">Prepilin-type N-terminal cleavage/methylation domain-containing protein</fullName>
    </submittedName>
</protein>
<dbReference type="RefSeq" id="WP_274153465.1">
    <property type="nucleotide sequence ID" value="NZ_CP117812.1"/>
</dbReference>
<reference evidence="1 2" key="1">
    <citation type="submission" date="2023-02" db="EMBL/GenBank/DDBJ databases">
        <title>Genome sequence of Lentisphaera profundi SAORIC-696.</title>
        <authorList>
            <person name="Kim e."/>
            <person name="Cho J.-C."/>
            <person name="Choi A."/>
            <person name="Kang I."/>
        </authorList>
    </citation>
    <scope>NUCLEOTIDE SEQUENCE [LARGE SCALE GENOMIC DNA]</scope>
    <source>
        <strain evidence="1 2">SAORIC-696</strain>
    </source>
</reference>
<keyword evidence="2" id="KW-1185">Reference proteome</keyword>
<dbReference type="InterPro" id="IPR045584">
    <property type="entry name" value="Pilin-like"/>
</dbReference>
<dbReference type="Proteomes" id="UP001214250">
    <property type="component" value="Chromosome 2"/>
</dbReference>
<dbReference type="EMBL" id="CP117812">
    <property type="protein sequence ID" value="WDE98594.1"/>
    <property type="molecule type" value="Genomic_DNA"/>
</dbReference>
<evidence type="ECO:0000313" key="2">
    <source>
        <dbReference type="Proteomes" id="UP001214250"/>
    </source>
</evidence>